<feature type="region of interest" description="Disordered" evidence="1">
    <location>
        <begin position="1"/>
        <end position="82"/>
    </location>
</feature>
<comment type="caution">
    <text evidence="2">The sequence shown here is derived from an EMBL/GenBank/DDBJ whole genome shotgun (WGS) entry which is preliminary data.</text>
</comment>
<feature type="compositionally biased region" description="Polar residues" evidence="1">
    <location>
        <begin position="24"/>
        <end position="33"/>
    </location>
</feature>
<feature type="compositionally biased region" description="Basic and acidic residues" evidence="1">
    <location>
        <begin position="34"/>
        <end position="53"/>
    </location>
</feature>
<gene>
    <name evidence="2" type="ORF">Q8F55_005562</name>
</gene>
<accession>A0ABR3Q1Z5</accession>
<proteinExistence type="predicted"/>
<evidence type="ECO:0000256" key="1">
    <source>
        <dbReference type="SAM" id="MobiDB-lite"/>
    </source>
</evidence>
<dbReference type="RefSeq" id="XP_069208693.1">
    <property type="nucleotide sequence ID" value="XM_069354051.1"/>
</dbReference>
<name>A0ABR3Q1Z5_9TREE</name>
<keyword evidence="3" id="KW-1185">Reference proteome</keyword>
<dbReference type="InterPro" id="IPR007250">
    <property type="entry name" value="HSP9_HSP12"/>
</dbReference>
<sequence length="82" mass="9028">MPDPGRRSVTEKVSRSPRRPADTQVLSTLQPDSTKSDTRLEAEALDKERDTRTRAAVSPEQKSTTQKIADMISPGRKDGPGH</sequence>
<dbReference type="GeneID" id="95986605"/>
<protein>
    <submittedName>
        <fullName evidence="2">Uncharacterized protein</fullName>
    </submittedName>
</protein>
<dbReference type="EMBL" id="JBBXJM010000004">
    <property type="protein sequence ID" value="KAL1408749.1"/>
    <property type="molecule type" value="Genomic_DNA"/>
</dbReference>
<feature type="compositionally biased region" description="Basic and acidic residues" evidence="1">
    <location>
        <begin position="1"/>
        <end position="14"/>
    </location>
</feature>
<reference evidence="2 3" key="1">
    <citation type="submission" date="2023-08" db="EMBL/GenBank/DDBJ databases">
        <title>Annotated Genome Sequence of Vanrija albida AlHP1.</title>
        <authorList>
            <person name="Herzog R."/>
        </authorList>
    </citation>
    <scope>NUCLEOTIDE SEQUENCE [LARGE SCALE GENOMIC DNA]</scope>
    <source>
        <strain evidence="2 3">AlHP1</strain>
    </source>
</reference>
<evidence type="ECO:0000313" key="3">
    <source>
        <dbReference type="Proteomes" id="UP001565368"/>
    </source>
</evidence>
<dbReference type="Gene3D" id="6.10.280.100">
    <property type="match status" value="1"/>
</dbReference>
<evidence type="ECO:0000313" key="2">
    <source>
        <dbReference type="EMBL" id="KAL1408749.1"/>
    </source>
</evidence>
<dbReference type="Pfam" id="PF04119">
    <property type="entry name" value="HSP9_HSP12"/>
    <property type="match status" value="1"/>
</dbReference>
<organism evidence="2 3">
    <name type="scientific">Vanrija albida</name>
    <dbReference type="NCBI Taxonomy" id="181172"/>
    <lineage>
        <taxon>Eukaryota</taxon>
        <taxon>Fungi</taxon>
        <taxon>Dikarya</taxon>
        <taxon>Basidiomycota</taxon>
        <taxon>Agaricomycotina</taxon>
        <taxon>Tremellomycetes</taxon>
        <taxon>Trichosporonales</taxon>
        <taxon>Trichosporonaceae</taxon>
        <taxon>Vanrija</taxon>
    </lineage>
</organism>
<dbReference type="Proteomes" id="UP001565368">
    <property type="component" value="Unassembled WGS sequence"/>
</dbReference>